<keyword evidence="2" id="KW-1185">Reference proteome</keyword>
<name>A0ACC0HJW6_9ERIC</name>
<dbReference type="EMBL" id="CM045761">
    <property type="protein sequence ID" value="KAI8013177.1"/>
    <property type="molecule type" value="Genomic_DNA"/>
</dbReference>
<gene>
    <name evidence="1" type="ORF">LOK49_LG05G01254</name>
</gene>
<sequence>MEECVNAKGSFSKRTRDTRKSPNQFQFSKVKKMQKSAQSQLQKTVKEQEKITTELEGQSKSLKELEKELKKKEIQNEKKRLKLQFENIMNERATLEEKKRLEEEQKREKEKLYTRITELEKKLDAKQALELEVECMRGALQGIVRNMGEDREKDVVQLELKQKEQELEDLRTLNQALINKESEIHAELQAARKVLSDNARATLEEKKRLEEEQKREKEKFHARIIELEKKLDARQALELELESMRGALRGIVRNMGEDSEKDAVQLELKQKEQELEDLRSLNQTLINKESESNAELQAARKELIDALKEQSSRASIGVKLMGDLDSGAFCIAAKRKYGEKAADDEAAELMSFWEDNLKDPSWHPFKIINVEGSEKEKEIIDEDDGKLTYLKNEFGDEVCSAVKIALMEMNEYNPSGRYIVQEMWNYKEGRKATLREGVSHVVKLWKVQKRRRY</sequence>
<reference evidence="1 2" key="1">
    <citation type="journal article" date="2022" name="Plant J.">
        <title>Chromosome-level genome of Camellia lanceoleosa provides a valuable resource for understanding genome evolution and self-incompatibility.</title>
        <authorList>
            <person name="Gong W."/>
            <person name="Xiao S."/>
            <person name="Wang L."/>
            <person name="Liao Z."/>
            <person name="Chang Y."/>
            <person name="Mo W."/>
            <person name="Hu G."/>
            <person name="Li W."/>
            <person name="Zhao G."/>
            <person name="Zhu H."/>
            <person name="Hu X."/>
            <person name="Ji K."/>
            <person name="Xiang X."/>
            <person name="Song Q."/>
            <person name="Yuan D."/>
            <person name="Jin S."/>
            <person name="Zhang L."/>
        </authorList>
    </citation>
    <scope>NUCLEOTIDE SEQUENCE [LARGE SCALE GENOMIC DNA]</scope>
    <source>
        <strain evidence="1">SQ_2022a</strain>
    </source>
</reference>
<accession>A0ACC0HJW6</accession>
<comment type="caution">
    <text evidence="1">The sequence shown here is derived from an EMBL/GenBank/DDBJ whole genome shotgun (WGS) entry which is preliminary data.</text>
</comment>
<protein>
    <submittedName>
        <fullName evidence="1">Protein INVOLVED IN DE NOVO 2</fullName>
    </submittedName>
</protein>
<organism evidence="1 2">
    <name type="scientific">Camellia lanceoleosa</name>
    <dbReference type="NCBI Taxonomy" id="1840588"/>
    <lineage>
        <taxon>Eukaryota</taxon>
        <taxon>Viridiplantae</taxon>
        <taxon>Streptophyta</taxon>
        <taxon>Embryophyta</taxon>
        <taxon>Tracheophyta</taxon>
        <taxon>Spermatophyta</taxon>
        <taxon>Magnoliopsida</taxon>
        <taxon>eudicotyledons</taxon>
        <taxon>Gunneridae</taxon>
        <taxon>Pentapetalae</taxon>
        <taxon>asterids</taxon>
        <taxon>Ericales</taxon>
        <taxon>Theaceae</taxon>
        <taxon>Camellia</taxon>
    </lineage>
</organism>
<evidence type="ECO:0000313" key="2">
    <source>
        <dbReference type="Proteomes" id="UP001060215"/>
    </source>
</evidence>
<dbReference type="Proteomes" id="UP001060215">
    <property type="component" value="Chromosome 4"/>
</dbReference>
<proteinExistence type="predicted"/>
<evidence type="ECO:0000313" key="1">
    <source>
        <dbReference type="EMBL" id="KAI8013177.1"/>
    </source>
</evidence>